<keyword evidence="2" id="KW-1185">Reference proteome</keyword>
<proteinExistence type="predicted"/>
<protein>
    <submittedName>
        <fullName evidence="3">MATH domain-containing protein</fullName>
    </submittedName>
</protein>
<evidence type="ECO:0000313" key="2">
    <source>
        <dbReference type="Proteomes" id="UP000267027"/>
    </source>
</evidence>
<reference evidence="3" key="1">
    <citation type="submission" date="2017-02" db="UniProtKB">
        <authorList>
            <consortium name="WormBaseParasite"/>
        </authorList>
    </citation>
    <scope>IDENTIFICATION</scope>
</reference>
<accession>A0A0R3PSI0</accession>
<dbReference type="AlphaFoldDB" id="A0A0R3PSI0"/>
<evidence type="ECO:0000313" key="1">
    <source>
        <dbReference type="EMBL" id="VDM60183.1"/>
    </source>
</evidence>
<evidence type="ECO:0000313" key="3">
    <source>
        <dbReference type="WBParaSite" id="ACOC_0000859701-mRNA-1"/>
    </source>
</evidence>
<reference evidence="1 2" key="2">
    <citation type="submission" date="2018-11" db="EMBL/GenBank/DDBJ databases">
        <authorList>
            <consortium name="Pathogen Informatics"/>
        </authorList>
    </citation>
    <scope>NUCLEOTIDE SEQUENCE [LARGE SCALE GENOMIC DNA]</scope>
    <source>
        <strain evidence="1 2">Costa Rica</strain>
    </source>
</reference>
<dbReference type="WBParaSite" id="ACOC_0000859701-mRNA-1">
    <property type="protein sequence ID" value="ACOC_0000859701-mRNA-1"/>
    <property type="gene ID" value="ACOC_0000859701"/>
</dbReference>
<sequence>MYPSNIYNPDLFPCRPSDGLEHSTRLPVVECDREAGDDKEDKLILVSKRKLVHTFGFSVCYAGGCSAIAESRYKERWCARGSYFALVCKSFKNGSFYWDITMTLGKLDFLSPINMDPSHAPFAVPECVAIIVYDKKVP</sequence>
<dbReference type="EMBL" id="UYYA01004176">
    <property type="protein sequence ID" value="VDM60183.1"/>
    <property type="molecule type" value="Genomic_DNA"/>
</dbReference>
<dbReference type="Proteomes" id="UP000267027">
    <property type="component" value="Unassembled WGS sequence"/>
</dbReference>
<organism evidence="3">
    <name type="scientific">Angiostrongylus costaricensis</name>
    <name type="common">Nematode worm</name>
    <dbReference type="NCBI Taxonomy" id="334426"/>
    <lineage>
        <taxon>Eukaryota</taxon>
        <taxon>Metazoa</taxon>
        <taxon>Ecdysozoa</taxon>
        <taxon>Nematoda</taxon>
        <taxon>Chromadorea</taxon>
        <taxon>Rhabditida</taxon>
        <taxon>Rhabditina</taxon>
        <taxon>Rhabditomorpha</taxon>
        <taxon>Strongyloidea</taxon>
        <taxon>Metastrongylidae</taxon>
        <taxon>Angiostrongylus</taxon>
    </lineage>
</organism>
<name>A0A0R3PSI0_ANGCS</name>
<gene>
    <name evidence="1" type="ORF">ACOC_LOCUS8598</name>
</gene>